<protein>
    <recommendedName>
        <fullName evidence="1">Coenzyme Q-binding protein COQ10 START domain-containing protein</fullName>
    </recommendedName>
</protein>
<dbReference type="AlphaFoldDB" id="A0A381YJY9"/>
<gene>
    <name evidence="2" type="ORF">METZ01_LOCUS129611</name>
</gene>
<dbReference type="Pfam" id="PF03364">
    <property type="entry name" value="Polyketide_cyc"/>
    <property type="match status" value="1"/>
</dbReference>
<feature type="domain" description="Coenzyme Q-binding protein COQ10 START" evidence="1">
    <location>
        <begin position="1"/>
        <end position="118"/>
    </location>
</feature>
<accession>A0A381YJY9</accession>
<dbReference type="InterPro" id="IPR005031">
    <property type="entry name" value="COQ10_START"/>
</dbReference>
<dbReference type="GO" id="GO:0048039">
    <property type="term" value="F:ubiquinone binding"/>
    <property type="evidence" value="ECO:0007669"/>
    <property type="project" value="InterPro"/>
</dbReference>
<dbReference type="CDD" id="cd07813">
    <property type="entry name" value="COQ10p_like"/>
    <property type="match status" value="1"/>
</dbReference>
<sequence length="127" mass="14489">MYELVNAIEDYPQFLNWCVNTTILNQSSNEVTASVEINMSGLNHSFTTLNRLKPYHSIEMDLLDGPFNRLSGEWRFLPLGENATKIHLDLEFVFKSRIMDLALAPVFSKITSSQLDAFIARAKEIYG</sequence>
<dbReference type="Gene3D" id="3.30.530.20">
    <property type="match status" value="1"/>
</dbReference>
<evidence type="ECO:0000313" key="2">
    <source>
        <dbReference type="EMBL" id="SVA76757.1"/>
    </source>
</evidence>
<dbReference type="PANTHER" id="PTHR12901">
    <property type="entry name" value="SPERM PROTEIN HOMOLOG"/>
    <property type="match status" value="1"/>
</dbReference>
<name>A0A381YJY9_9ZZZZ</name>
<dbReference type="GO" id="GO:0045333">
    <property type="term" value="P:cellular respiration"/>
    <property type="evidence" value="ECO:0007669"/>
    <property type="project" value="InterPro"/>
</dbReference>
<organism evidence="2">
    <name type="scientific">marine metagenome</name>
    <dbReference type="NCBI Taxonomy" id="408172"/>
    <lineage>
        <taxon>unclassified sequences</taxon>
        <taxon>metagenomes</taxon>
        <taxon>ecological metagenomes</taxon>
    </lineage>
</organism>
<dbReference type="PANTHER" id="PTHR12901:SF10">
    <property type="entry name" value="COENZYME Q-BINDING PROTEIN COQ10, MITOCHONDRIAL"/>
    <property type="match status" value="1"/>
</dbReference>
<dbReference type="InterPro" id="IPR044996">
    <property type="entry name" value="COQ10-like"/>
</dbReference>
<dbReference type="InterPro" id="IPR023393">
    <property type="entry name" value="START-like_dom_sf"/>
</dbReference>
<dbReference type="EMBL" id="UINC01018303">
    <property type="protein sequence ID" value="SVA76757.1"/>
    <property type="molecule type" value="Genomic_DNA"/>
</dbReference>
<evidence type="ECO:0000259" key="1">
    <source>
        <dbReference type="Pfam" id="PF03364"/>
    </source>
</evidence>
<reference evidence="2" key="1">
    <citation type="submission" date="2018-05" db="EMBL/GenBank/DDBJ databases">
        <authorList>
            <person name="Lanie J.A."/>
            <person name="Ng W.-L."/>
            <person name="Kazmierczak K.M."/>
            <person name="Andrzejewski T.M."/>
            <person name="Davidsen T.M."/>
            <person name="Wayne K.J."/>
            <person name="Tettelin H."/>
            <person name="Glass J.I."/>
            <person name="Rusch D."/>
            <person name="Podicherti R."/>
            <person name="Tsui H.-C.T."/>
            <person name="Winkler M.E."/>
        </authorList>
    </citation>
    <scope>NUCLEOTIDE SEQUENCE</scope>
</reference>
<dbReference type="SUPFAM" id="SSF55961">
    <property type="entry name" value="Bet v1-like"/>
    <property type="match status" value="1"/>
</dbReference>
<proteinExistence type="predicted"/>